<feature type="transmembrane region" description="Helical" evidence="7">
    <location>
        <begin position="152"/>
        <end position="170"/>
    </location>
</feature>
<dbReference type="GO" id="GO:0005886">
    <property type="term" value="C:plasma membrane"/>
    <property type="evidence" value="ECO:0007669"/>
    <property type="project" value="UniProtKB-SubCell"/>
</dbReference>
<keyword evidence="10" id="KW-1185">Reference proteome</keyword>
<feature type="transmembrane region" description="Helical" evidence="7">
    <location>
        <begin position="94"/>
        <end position="114"/>
    </location>
</feature>
<comment type="similarity">
    <text evidence="2">Belongs to the UPF0126 family.</text>
</comment>
<feature type="transmembrane region" description="Helical" evidence="7">
    <location>
        <begin position="35"/>
        <end position="56"/>
    </location>
</feature>
<keyword evidence="5 7" id="KW-1133">Transmembrane helix</keyword>
<feature type="transmembrane region" description="Helical" evidence="7">
    <location>
        <begin position="176"/>
        <end position="199"/>
    </location>
</feature>
<evidence type="ECO:0000313" key="10">
    <source>
        <dbReference type="Proteomes" id="UP000024816"/>
    </source>
</evidence>
<keyword evidence="6 7" id="KW-0472">Membrane</keyword>
<evidence type="ECO:0000256" key="3">
    <source>
        <dbReference type="ARBA" id="ARBA00022475"/>
    </source>
</evidence>
<organism evidence="9 10">
    <name type="scientific">Hyphomonas jannaschiana VP2</name>
    <dbReference type="NCBI Taxonomy" id="1280952"/>
    <lineage>
        <taxon>Bacteria</taxon>
        <taxon>Pseudomonadati</taxon>
        <taxon>Pseudomonadota</taxon>
        <taxon>Alphaproteobacteria</taxon>
        <taxon>Hyphomonadales</taxon>
        <taxon>Hyphomonadaceae</taxon>
        <taxon>Hyphomonas</taxon>
    </lineage>
</organism>
<feature type="transmembrane region" description="Helical" evidence="7">
    <location>
        <begin position="6"/>
        <end position="28"/>
    </location>
</feature>
<dbReference type="OrthoDB" id="9791874at2"/>
<name>A0A059FGN2_9PROT</name>
<keyword evidence="3" id="KW-1003">Cell membrane</keyword>
<keyword evidence="4 7" id="KW-0812">Transmembrane</keyword>
<dbReference type="Proteomes" id="UP000024816">
    <property type="component" value="Unassembled WGS sequence"/>
</dbReference>
<reference evidence="9 10" key="1">
    <citation type="journal article" date="2014" name="Antonie Van Leeuwenhoek">
        <title>Hyphomonas beringensis sp. nov. and Hyphomonas chukchiensis sp. nov., isolated from surface seawater of the Bering Sea and Chukchi Sea.</title>
        <authorList>
            <person name="Li C."/>
            <person name="Lai Q."/>
            <person name="Li G."/>
            <person name="Dong C."/>
            <person name="Wang J."/>
            <person name="Liao Y."/>
            <person name="Shao Z."/>
        </authorList>
    </citation>
    <scope>NUCLEOTIDE SEQUENCE [LARGE SCALE GENOMIC DNA]</scope>
    <source>
        <strain evidence="9 10">VP2</strain>
    </source>
</reference>
<feature type="domain" description="Glycine transporter" evidence="8">
    <location>
        <begin position="13"/>
        <end position="84"/>
    </location>
</feature>
<evidence type="ECO:0000256" key="5">
    <source>
        <dbReference type="ARBA" id="ARBA00022989"/>
    </source>
</evidence>
<dbReference type="RefSeq" id="WP_035579253.1">
    <property type="nucleotide sequence ID" value="NZ_ARYJ01000003.1"/>
</dbReference>
<evidence type="ECO:0000256" key="2">
    <source>
        <dbReference type="ARBA" id="ARBA00008193"/>
    </source>
</evidence>
<dbReference type="AlphaFoldDB" id="A0A059FGN2"/>
<feature type="domain" description="Glycine transporter" evidence="8">
    <location>
        <begin position="95"/>
        <end position="168"/>
    </location>
</feature>
<proteinExistence type="inferred from homology"/>
<evidence type="ECO:0000256" key="1">
    <source>
        <dbReference type="ARBA" id="ARBA00004651"/>
    </source>
</evidence>
<evidence type="ECO:0000256" key="7">
    <source>
        <dbReference type="SAM" id="Phobius"/>
    </source>
</evidence>
<dbReference type="PANTHER" id="PTHR30506:SF3">
    <property type="entry name" value="UPF0126 INNER MEMBRANE PROTEIN YADS-RELATED"/>
    <property type="match status" value="1"/>
</dbReference>
<comment type="subcellular location">
    <subcellularLocation>
        <location evidence="1">Cell membrane</location>
        <topology evidence="1">Multi-pass membrane protein</topology>
    </subcellularLocation>
</comment>
<gene>
    <name evidence="9" type="ORF">HJA_05357</name>
</gene>
<feature type="transmembrane region" description="Helical" evidence="7">
    <location>
        <begin position="68"/>
        <end position="87"/>
    </location>
</feature>
<evidence type="ECO:0000256" key="6">
    <source>
        <dbReference type="ARBA" id="ARBA00023136"/>
    </source>
</evidence>
<evidence type="ECO:0000313" key="9">
    <source>
        <dbReference type="EMBL" id="KCZ89653.1"/>
    </source>
</evidence>
<dbReference type="InterPro" id="IPR005115">
    <property type="entry name" value="Gly_transporter"/>
</dbReference>
<dbReference type="PATRIC" id="fig|1280952.3.peg.1063"/>
<dbReference type="Pfam" id="PF03458">
    <property type="entry name" value="Gly_transporter"/>
    <property type="match status" value="2"/>
</dbReference>
<dbReference type="STRING" id="1280952.HJA_05357"/>
<evidence type="ECO:0000256" key="4">
    <source>
        <dbReference type="ARBA" id="ARBA00022692"/>
    </source>
</evidence>
<protein>
    <recommendedName>
        <fullName evidence="8">Glycine transporter domain-containing protein</fullName>
    </recommendedName>
</protein>
<dbReference type="eggNOG" id="COG2860">
    <property type="taxonomic scope" value="Bacteria"/>
</dbReference>
<comment type="caution">
    <text evidence="9">The sequence shown here is derived from an EMBL/GenBank/DDBJ whole genome shotgun (WGS) entry which is preliminary data.</text>
</comment>
<sequence length="204" mass="21259">MTLDLDLILTLVNPVGAFVFALSGGIVAVRNKMDIFGAVVLAIITAVGGGTIRDIILNQPVFWLSDPLTIWCAIAGGVIAFFLHSLVDALKPIRWADAVGLAIFAIAGAAKTASLGHDPLFVVIMGVLTGTGGGVLRDVVANRDPLLLKEDIYATAALVGAGLYAVLHFSGVPESWAFASGMLVAFVLRGAALIFGWHLPKSQP</sequence>
<dbReference type="EMBL" id="ARYJ01000003">
    <property type="protein sequence ID" value="KCZ89653.1"/>
    <property type="molecule type" value="Genomic_DNA"/>
</dbReference>
<dbReference type="PANTHER" id="PTHR30506">
    <property type="entry name" value="INNER MEMBRANE PROTEIN"/>
    <property type="match status" value="1"/>
</dbReference>
<evidence type="ECO:0000259" key="8">
    <source>
        <dbReference type="Pfam" id="PF03458"/>
    </source>
</evidence>
<accession>A0A059FGN2</accession>
<feature type="transmembrane region" description="Helical" evidence="7">
    <location>
        <begin position="120"/>
        <end position="140"/>
    </location>
</feature>